<keyword evidence="1" id="KW-0732">Signal</keyword>
<reference evidence="2 3" key="1">
    <citation type="submission" date="2022-11" db="EMBL/GenBank/DDBJ databases">
        <authorList>
            <person name="Caiyu Z."/>
        </authorList>
    </citation>
    <scope>NUCLEOTIDE SEQUENCE [LARGE SCALE GENOMIC DNA]</scope>
    <source>
        <strain evidence="2 3">YR-4</strain>
    </source>
</reference>
<dbReference type="EMBL" id="JAPOHA010000003">
    <property type="protein sequence ID" value="MCY1713326.1"/>
    <property type="molecule type" value="Genomic_DNA"/>
</dbReference>
<evidence type="ECO:0008006" key="4">
    <source>
        <dbReference type="Google" id="ProtNLM"/>
    </source>
</evidence>
<dbReference type="RefSeq" id="WP_268057334.1">
    <property type="nucleotide sequence ID" value="NZ_JAPOHA010000003.1"/>
</dbReference>
<dbReference type="InterPro" id="IPR036699">
    <property type="entry name" value="YehR-like_sf"/>
</dbReference>
<proteinExistence type="predicted"/>
<protein>
    <recommendedName>
        <fullName evidence="4">Lipoprotein</fullName>
    </recommendedName>
</protein>
<sequence length="134" mass="15714">MKKIIFLFMIICVSFSLDSCVAKKNNNENKRLVVYQDFKNDETGIVKATLTIEWSDHKISSIKHTDLYKTKNDAQMMFKKLSNEFKELPECELKVNEKTITYNEADTSTWKDLSYEDMVKLLKDDGIWKIKEDG</sequence>
<comment type="caution">
    <text evidence="2">The sequence shown here is derived from an EMBL/GenBank/DDBJ whole genome shotgun (WGS) entry which is preliminary data.</text>
</comment>
<evidence type="ECO:0000256" key="1">
    <source>
        <dbReference type="SAM" id="SignalP"/>
    </source>
</evidence>
<name>A0ABT4BR11_9FIRM</name>
<accession>A0ABT4BR11</accession>
<keyword evidence="3" id="KW-1185">Reference proteome</keyword>
<gene>
    <name evidence="2" type="ORF">OUY18_03520</name>
</gene>
<organism evidence="2 3">
    <name type="scientific">Caproiciproducens galactitolivorans</name>
    <dbReference type="NCBI Taxonomy" id="642589"/>
    <lineage>
        <taxon>Bacteria</taxon>
        <taxon>Bacillati</taxon>
        <taxon>Bacillota</taxon>
        <taxon>Clostridia</taxon>
        <taxon>Eubacteriales</taxon>
        <taxon>Acutalibacteraceae</taxon>
        <taxon>Caproiciproducens</taxon>
    </lineage>
</organism>
<evidence type="ECO:0000313" key="3">
    <source>
        <dbReference type="Proteomes" id="UP001082703"/>
    </source>
</evidence>
<dbReference type="SUPFAM" id="SSF160704">
    <property type="entry name" value="YehR-like"/>
    <property type="match status" value="1"/>
</dbReference>
<feature type="signal peptide" evidence="1">
    <location>
        <begin position="1"/>
        <end position="19"/>
    </location>
</feature>
<dbReference type="Proteomes" id="UP001082703">
    <property type="component" value="Unassembled WGS sequence"/>
</dbReference>
<evidence type="ECO:0000313" key="2">
    <source>
        <dbReference type="EMBL" id="MCY1713326.1"/>
    </source>
</evidence>
<feature type="chain" id="PRO_5047255279" description="Lipoprotein" evidence="1">
    <location>
        <begin position="20"/>
        <end position="134"/>
    </location>
</feature>